<evidence type="ECO:0000313" key="1">
    <source>
        <dbReference type="EMBL" id="ANK12537.1"/>
    </source>
</evidence>
<sequence>MCCHEKRGRGALLELLGALAGETLSLSFKPSRQYRVWIVERPGTSLPPPALARLKQDCEAVVRACLGGESLDYGLFAEDGSAWDRSVITLVTRLSDNRAVAFNAMPQLAVTRAGGEDCVLHLGLVMVDPEERSGGLSWILYGLTCFALFLRQGMRPLWVSSVTQVPAVVGMVAETFSNVFPAQGGTPQSFTHKHLAHQIMRRHRHAFGVGKDAGYDPDRQVITNAYTGGSDNLKKTFAIAAKHRKVAYNAFCETELDYARGDDVLQIGSIDLAAGQRFLSRSVPRSALPQLAVQAAMVLAGAVLAPLIQWLDPTRRYNRLRPLP</sequence>
<gene>
    <name evidence="1" type="ORF">A9D12_05775</name>
</gene>
<dbReference type="EMBL" id="CP016033">
    <property type="protein sequence ID" value="ANK12537.1"/>
    <property type="molecule type" value="Genomic_DNA"/>
</dbReference>
<protein>
    <submittedName>
        <fullName evidence="1">Uncharacterized protein</fullName>
    </submittedName>
</protein>
<reference evidence="1 2" key="1">
    <citation type="submission" date="2016-05" db="EMBL/GenBank/DDBJ databases">
        <title>Compelete Genome Sequence of Bacteriochlorophyll-Synthesizing Bacterium Porphyrobacter neustonensis DSM 9434.</title>
        <authorList>
            <person name="Shi X.-L."/>
            <person name="Wu Y.-H."/>
            <person name="Cheng H."/>
            <person name="Xu L."/>
            <person name="Zhang X.-Q."/>
            <person name="Wang C.-S."/>
            <person name="Xu X.-W."/>
        </authorList>
    </citation>
    <scope>NUCLEOTIDE SEQUENCE [LARGE SCALE GENOMIC DNA]</scope>
    <source>
        <strain evidence="1 2">DSM 9434</strain>
    </source>
</reference>
<dbReference type="KEGG" id="pns:A9D12_05775"/>
<name>A0A192D3P6_9SPHN</name>
<dbReference type="Proteomes" id="UP000078263">
    <property type="component" value="Chromosome"/>
</dbReference>
<keyword evidence="2" id="KW-1185">Reference proteome</keyword>
<evidence type="ECO:0000313" key="2">
    <source>
        <dbReference type="Proteomes" id="UP000078263"/>
    </source>
</evidence>
<dbReference type="OrthoDB" id="7648502at2"/>
<organism evidence="1 2">
    <name type="scientific">Erythrobacter neustonensis</name>
    <dbReference type="NCBI Taxonomy" id="1112"/>
    <lineage>
        <taxon>Bacteria</taxon>
        <taxon>Pseudomonadati</taxon>
        <taxon>Pseudomonadota</taxon>
        <taxon>Alphaproteobacteria</taxon>
        <taxon>Sphingomonadales</taxon>
        <taxon>Erythrobacteraceae</taxon>
        <taxon>Erythrobacter/Porphyrobacter group</taxon>
        <taxon>Erythrobacter</taxon>
    </lineage>
</organism>
<proteinExistence type="predicted"/>
<dbReference type="STRING" id="1112.A9D12_05775"/>
<dbReference type="AlphaFoldDB" id="A0A192D3P6"/>
<accession>A0A192D3P6</accession>